<dbReference type="InterPro" id="IPR001882">
    <property type="entry name" value="Biotin_BS"/>
</dbReference>
<dbReference type="SUPFAM" id="SSF52440">
    <property type="entry name" value="PreATP-grasp domain"/>
    <property type="match status" value="1"/>
</dbReference>
<comment type="caution">
    <text evidence="17">The sequence shown here is derived from an EMBL/GenBank/DDBJ whole genome shotgun (WGS) entry which is preliminary data.</text>
</comment>
<gene>
    <name evidence="17" type="ORF">DFQ14_102598</name>
</gene>
<evidence type="ECO:0000259" key="15">
    <source>
        <dbReference type="PROSITE" id="PS50980"/>
    </source>
</evidence>
<evidence type="ECO:0000256" key="8">
    <source>
        <dbReference type="ARBA" id="ARBA00023268"/>
    </source>
</evidence>
<dbReference type="GO" id="GO:0005524">
    <property type="term" value="F:ATP binding"/>
    <property type="evidence" value="ECO:0007669"/>
    <property type="project" value="UniProtKB-UniRule"/>
</dbReference>
<name>A0A368VWN2_9ACTN</name>
<keyword evidence="5 10" id="KW-0547">Nucleotide-binding</keyword>
<evidence type="ECO:0000259" key="12">
    <source>
        <dbReference type="PROSITE" id="PS50968"/>
    </source>
</evidence>
<dbReference type="InterPro" id="IPR005479">
    <property type="entry name" value="CPAse_ATP-bd"/>
</dbReference>
<evidence type="ECO:0000256" key="9">
    <source>
        <dbReference type="ARBA" id="ARBA00048501"/>
    </source>
</evidence>
<dbReference type="PROSITE" id="PS50968">
    <property type="entry name" value="BIOTINYL_LIPOYL"/>
    <property type="match status" value="1"/>
</dbReference>
<dbReference type="Pfam" id="PF02786">
    <property type="entry name" value="CPSase_L_D2"/>
    <property type="match status" value="1"/>
</dbReference>
<accession>A0A368VWN2</accession>
<comment type="catalytic activity">
    <reaction evidence="9">
        <text>N(6)-biotinyl-L-lysyl-[protein] + hydrogencarbonate + ATP = N(6)-carboxybiotinyl-L-lysyl-[protein] + ADP + phosphate + H(+)</text>
        <dbReference type="Rhea" id="RHEA:13501"/>
        <dbReference type="Rhea" id="RHEA-COMP:10505"/>
        <dbReference type="Rhea" id="RHEA-COMP:10506"/>
        <dbReference type="ChEBI" id="CHEBI:15378"/>
        <dbReference type="ChEBI" id="CHEBI:17544"/>
        <dbReference type="ChEBI" id="CHEBI:30616"/>
        <dbReference type="ChEBI" id="CHEBI:43474"/>
        <dbReference type="ChEBI" id="CHEBI:83144"/>
        <dbReference type="ChEBI" id="CHEBI:83145"/>
        <dbReference type="ChEBI" id="CHEBI:456216"/>
        <dbReference type="EC" id="6.3.4.14"/>
    </reaction>
    <physiologicalReaction direction="left-to-right" evidence="9">
        <dbReference type="Rhea" id="RHEA:13502"/>
    </physiologicalReaction>
</comment>
<dbReference type="UniPathway" id="UPA00655">
    <property type="reaction ID" value="UER00711"/>
</dbReference>
<evidence type="ECO:0000259" key="16">
    <source>
        <dbReference type="PROSITE" id="PS50989"/>
    </source>
</evidence>
<dbReference type="Gene3D" id="3.40.50.20">
    <property type="match status" value="1"/>
</dbReference>
<dbReference type="InterPro" id="IPR011054">
    <property type="entry name" value="Rudment_hybrid_motif"/>
</dbReference>
<proteinExistence type="predicted"/>
<keyword evidence="7" id="KW-0092">Biotin</keyword>
<evidence type="ECO:0000259" key="13">
    <source>
        <dbReference type="PROSITE" id="PS50975"/>
    </source>
</evidence>
<dbReference type="RefSeq" id="WP_114452068.1">
    <property type="nucleotide sequence ID" value="NZ_QPJC01000002.1"/>
</dbReference>
<keyword evidence="6 10" id="KW-0067">ATP-binding</keyword>
<dbReference type="InterPro" id="IPR011764">
    <property type="entry name" value="Biotin_carboxylation_dom"/>
</dbReference>
<evidence type="ECO:0000256" key="4">
    <source>
        <dbReference type="ARBA" id="ARBA00022598"/>
    </source>
</evidence>
<evidence type="ECO:0000256" key="2">
    <source>
        <dbReference type="ARBA" id="ARBA00004956"/>
    </source>
</evidence>
<dbReference type="PROSITE" id="PS50980">
    <property type="entry name" value="COA_CT_NTER"/>
    <property type="match status" value="1"/>
</dbReference>
<dbReference type="PROSITE" id="PS50975">
    <property type="entry name" value="ATP_GRASP"/>
    <property type="match status" value="1"/>
</dbReference>
<dbReference type="CDD" id="cd06850">
    <property type="entry name" value="biotinyl_domain"/>
    <property type="match status" value="1"/>
</dbReference>
<evidence type="ECO:0000256" key="1">
    <source>
        <dbReference type="ARBA" id="ARBA00001953"/>
    </source>
</evidence>
<dbReference type="InterPro" id="IPR016185">
    <property type="entry name" value="PreATP-grasp_dom_sf"/>
</dbReference>
<dbReference type="OrthoDB" id="5166719at2"/>
<dbReference type="InterPro" id="IPR034733">
    <property type="entry name" value="AcCoA_carboxyl_beta"/>
</dbReference>
<dbReference type="GO" id="GO:2001295">
    <property type="term" value="P:malonyl-CoA biosynthetic process"/>
    <property type="evidence" value="ECO:0007669"/>
    <property type="project" value="UniProtKB-UniPathway"/>
</dbReference>
<dbReference type="Pfam" id="PF02785">
    <property type="entry name" value="Biotin_carb_C"/>
    <property type="match status" value="1"/>
</dbReference>
<feature type="domain" description="CoA carboxyltransferase N-terminal" evidence="15">
    <location>
        <begin position="589"/>
        <end position="855"/>
    </location>
</feature>
<dbReference type="Gene3D" id="3.30.470.20">
    <property type="entry name" value="ATP-grasp fold, B domain"/>
    <property type="match status" value="1"/>
</dbReference>
<feature type="compositionally biased region" description="Basic and acidic residues" evidence="11">
    <location>
        <begin position="598"/>
        <end position="613"/>
    </location>
</feature>
<dbReference type="SUPFAM" id="SSF51246">
    <property type="entry name" value="Rudiment single hybrid motif"/>
    <property type="match status" value="1"/>
</dbReference>
<dbReference type="SUPFAM" id="SSF52096">
    <property type="entry name" value="ClpP/crotonase"/>
    <property type="match status" value="2"/>
</dbReference>
<dbReference type="Gene3D" id="2.40.50.100">
    <property type="match status" value="1"/>
</dbReference>
<evidence type="ECO:0000256" key="11">
    <source>
        <dbReference type="SAM" id="MobiDB-lite"/>
    </source>
</evidence>
<comment type="pathway">
    <text evidence="2">Lipid metabolism; malonyl-CoA biosynthesis; malonyl-CoA from acetyl-CoA: step 1/1.</text>
</comment>
<dbReference type="Pfam" id="PF00364">
    <property type="entry name" value="Biotin_lipoyl"/>
    <property type="match status" value="1"/>
</dbReference>
<dbReference type="Gene3D" id="3.30.1490.20">
    <property type="entry name" value="ATP-grasp fold, A domain"/>
    <property type="match status" value="1"/>
</dbReference>
<dbReference type="PROSITE" id="PS50979">
    <property type="entry name" value="BC"/>
    <property type="match status" value="1"/>
</dbReference>
<dbReference type="InterPro" id="IPR005482">
    <property type="entry name" value="Biotin_COase_C"/>
</dbReference>
<dbReference type="PANTHER" id="PTHR48095">
    <property type="entry name" value="PYRUVATE CARBOXYLASE SUBUNIT A"/>
    <property type="match status" value="1"/>
</dbReference>
<dbReference type="Proteomes" id="UP000253495">
    <property type="component" value="Unassembled WGS sequence"/>
</dbReference>
<dbReference type="Pfam" id="PF01039">
    <property type="entry name" value="Carboxyl_trans"/>
    <property type="match status" value="1"/>
</dbReference>
<keyword evidence="18" id="KW-1185">Reference proteome</keyword>
<dbReference type="InterPro" id="IPR005481">
    <property type="entry name" value="BC-like_N"/>
</dbReference>
<dbReference type="InterPro" id="IPR011762">
    <property type="entry name" value="COA_CT_N"/>
</dbReference>
<dbReference type="InterPro" id="IPR011763">
    <property type="entry name" value="COA_CT_C"/>
</dbReference>
<dbReference type="InterPro" id="IPR051602">
    <property type="entry name" value="ACC_Biotin_Carboxylase"/>
</dbReference>
<dbReference type="SMART" id="SM00878">
    <property type="entry name" value="Biotin_carb_C"/>
    <property type="match status" value="1"/>
</dbReference>
<dbReference type="FunFam" id="2.40.50.100:FF:000003">
    <property type="entry name" value="Acetyl-CoA carboxylase biotin carboxyl carrier protein"/>
    <property type="match status" value="1"/>
</dbReference>
<dbReference type="GO" id="GO:0004075">
    <property type="term" value="F:biotin carboxylase activity"/>
    <property type="evidence" value="ECO:0007669"/>
    <property type="project" value="UniProtKB-EC"/>
</dbReference>
<evidence type="ECO:0000256" key="7">
    <source>
        <dbReference type="ARBA" id="ARBA00023267"/>
    </source>
</evidence>
<feature type="domain" description="Biotin carboxylation" evidence="14">
    <location>
        <begin position="2"/>
        <end position="459"/>
    </location>
</feature>
<reference evidence="17 18" key="1">
    <citation type="submission" date="2018-07" db="EMBL/GenBank/DDBJ databases">
        <title>Genomic Encyclopedia of Type Strains, Phase III (KMG-III): the genomes of soil and plant-associated and newly described type strains.</title>
        <authorList>
            <person name="Whitman W."/>
        </authorList>
    </citation>
    <scope>NUCLEOTIDE SEQUENCE [LARGE SCALE GENOMIC DNA]</scope>
    <source>
        <strain evidence="17 18">CECT 8575</strain>
    </source>
</reference>
<dbReference type="GO" id="GO:0046872">
    <property type="term" value="F:metal ion binding"/>
    <property type="evidence" value="ECO:0007669"/>
    <property type="project" value="InterPro"/>
</dbReference>
<dbReference type="GO" id="GO:0003989">
    <property type="term" value="F:acetyl-CoA carboxylase activity"/>
    <property type="evidence" value="ECO:0007669"/>
    <property type="project" value="UniProtKB-EC"/>
</dbReference>
<keyword evidence="4" id="KW-0436">Ligase</keyword>
<comment type="cofactor">
    <cofactor evidence="1">
        <name>biotin</name>
        <dbReference type="ChEBI" id="CHEBI:57586"/>
    </cofactor>
</comment>
<feature type="compositionally biased region" description="Low complexity" evidence="11">
    <location>
        <begin position="481"/>
        <end position="492"/>
    </location>
</feature>
<evidence type="ECO:0000313" key="18">
    <source>
        <dbReference type="Proteomes" id="UP000253495"/>
    </source>
</evidence>
<evidence type="ECO:0000256" key="5">
    <source>
        <dbReference type="ARBA" id="ARBA00022741"/>
    </source>
</evidence>
<dbReference type="InterPro" id="IPR013815">
    <property type="entry name" value="ATP_grasp_subdomain_1"/>
</dbReference>
<evidence type="ECO:0000256" key="10">
    <source>
        <dbReference type="PROSITE-ProRule" id="PRU00409"/>
    </source>
</evidence>
<dbReference type="PROSITE" id="PS00188">
    <property type="entry name" value="BIOTIN"/>
    <property type="match status" value="1"/>
</dbReference>
<organism evidence="17 18">
    <name type="scientific">Halopolyspora algeriensis</name>
    <dbReference type="NCBI Taxonomy" id="1500506"/>
    <lineage>
        <taxon>Bacteria</taxon>
        <taxon>Bacillati</taxon>
        <taxon>Actinomycetota</taxon>
        <taxon>Actinomycetes</taxon>
        <taxon>Actinomycetes incertae sedis</taxon>
        <taxon>Halopolyspora</taxon>
    </lineage>
</organism>
<dbReference type="Pfam" id="PF00289">
    <property type="entry name" value="Biotin_carb_N"/>
    <property type="match status" value="1"/>
</dbReference>
<dbReference type="InterPro" id="IPR000089">
    <property type="entry name" value="Biotin_lipoyl"/>
</dbReference>
<dbReference type="FunFam" id="3.40.50.20:FF:000010">
    <property type="entry name" value="Propionyl-CoA carboxylase subunit alpha"/>
    <property type="match status" value="1"/>
</dbReference>
<sequence>MGFSAVLVANRGEVAVRVIRAAADLGIRTVAVYSADDEHSLHRHMADEAHALHGSGPGAYLDIEQLITVAHHAGCSAVHPGYGFLAENAEFAARCLRENITFVGPDPESLELFGDKTRARALAAELDVPVLDGTAGPTTVEAARQFLESLPAGGAVMVKALSGGGGRGMRIARDPGELRAAFEHCTSEARHVFGHDAVYIERYLPRARHIEVQVAGDSTGAVTHLWERDCSIQRQHQKLIEVAPSPALPAGLRERVLAAAVRMAEHARYRGLGTFEFLVDTETDSQESVHFLEANPRLQVEHTVTEEITGIDLVETQLRIAAGASLGDLGLRQDAVPRPRGFALQARVNLETIDEHGNARPSAGTLTTFEVPAGPGVRVDSHGYRGYDAGTRFDSLLAKVIVHVPKPDFAATAARAHRVLGEFAISGPATNVPLLRGILAHPGFASGGYDTTFVPQHLAELGTAGTSAPRRPPFDDPGSTAAPDPAQQPHAPESVPDTCAVASPMRATVLRVQVEEGGAVQRGQPLAVLEAMKMEHVVSAPAGGAVRHVAAAAGDLLEEGDPLLFVSADDHGEGADPVPETEPPDVDSVPASLDEVHRRHAAGRDEERPEAVQRRRRIGRRTARENLDDLCDPGTFVEYGPLTIAAQRRRRSLQDLVDHTPADGLVAGIGQVNGEHMGAERSRCVAMSYDYTVLAGTQGLLNHRKTDRMLEIAERKRLPVVLFAEGGGGRPGDTDTTSVSGLDVDSFRAFGRLSGLVPLIGVVSGRCFAGNAALLGCCDVVITTREATIGMAGPAMIEGGGLGTVRPEEVGPVEVQSANGVVDIVVEDEAEAVATAKRYLSYFQGRADEFDCADQRLLRHVVPENRRRVYEVRTAIETLADTDSVLELRRDFGVGVRTALVRIAGHPMGLVANNPGHLGGAIDRDAADKTARFLHLCEAFGLPVVSLCDTPGFMVGPEAERTATVRHFSRLFVTGANMTVPLCTVILRKAYGLGAQAMAGGSFTAPVATVSWPSGEVGAMGLEGSVHLGYRRELEAIADADQRQREFDRLVGQAYEQGKALNAASVFELDDVIDPADTRHWIIETLTGETAGRQHPGKRMPFIDTW</sequence>
<feature type="region of interest" description="Disordered" evidence="11">
    <location>
        <begin position="598"/>
        <end position="619"/>
    </location>
</feature>
<evidence type="ECO:0000256" key="3">
    <source>
        <dbReference type="ARBA" id="ARBA00013058"/>
    </source>
</evidence>
<dbReference type="Gene3D" id="3.90.226.10">
    <property type="entry name" value="2-enoyl-CoA Hydratase, Chain A, domain 1"/>
    <property type="match status" value="2"/>
</dbReference>
<protein>
    <recommendedName>
        <fullName evidence="3">acetyl-CoA carboxylase</fullName>
        <ecNumber evidence="3">6.4.1.2</ecNumber>
    </recommendedName>
</protein>
<evidence type="ECO:0000259" key="14">
    <source>
        <dbReference type="PROSITE" id="PS50979"/>
    </source>
</evidence>
<dbReference type="InterPro" id="IPR029045">
    <property type="entry name" value="ClpP/crotonase-like_dom_sf"/>
</dbReference>
<dbReference type="InterPro" id="IPR011761">
    <property type="entry name" value="ATP-grasp"/>
</dbReference>
<dbReference type="InterPro" id="IPR011053">
    <property type="entry name" value="Single_hybrid_motif"/>
</dbReference>
<keyword evidence="8" id="KW-0511">Multifunctional enzyme</keyword>
<evidence type="ECO:0000313" key="17">
    <source>
        <dbReference type="EMBL" id="RCW46295.1"/>
    </source>
</evidence>
<feature type="region of interest" description="Disordered" evidence="11">
    <location>
        <begin position="463"/>
        <end position="497"/>
    </location>
</feature>
<dbReference type="SUPFAM" id="SSF51230">
    <property type="entry name" value="Single hybrid motif"/>
    <property type="match status" value="1"/>
</dbReference>
<dbReference type="PROSITE" id="PS50989">
    <property type="entry name" value="COA_CT_CTER"/>
    <property type="match status" value="1"/>
</dbReference>
<evidence type="ECO:0000256" key="6">
    <source>
        <dbReference type="ARBA" id="ARBA00022840"/>
    </source>
</evidence>
<dbReference type="PROSITE" id="PS00867">
    <property type="entry name" value="CPSASE_2"/>
    <property type="match status" value="1"/>
</dbReference>
<dbReference type="SUPFAM" id="SSF56059">
    <property type="entry name" value="Glutathione synthetase ATP-binding domain-like"/>
    <property type="match status" value="1"/>
</dbReference>
<dbReference type="AlphaFoldDB" id="A0A368VWN2"/>
<feature type="domain" description="ATP-grasp" evidence="13">
    <location>
        <begin position="120"/>
        <end position="322"/>
    </location>
</feature>
<feature type="domain" description="CoA carboxyltransferase C-terminal" evidence="16">
    <location>
        <begin position="849"/>
        <end position="1088"/>
    </location>
</feature>
<feature type="domain" description="Lipoyl-binding" evidence="12">
    <location>
        <begin position="492"/>
        <end position="567"/>
    </location>
</feature>
<dbReference type="EC" id="6.4.1.2" evidence="3"/>
<dbReference type="PANTHER" id="PTHR48095:SF5">
    <property type="entry name" value="BLL7292 PROTEIN"/>
    <property type="match status" value="1"/>
</dbReference>
<dbReference type="EMBL" id="QPJC01000002">
    <property type="protein sequence ID" value="RCW46295.1"/>
    <property type="molecule type" value="Genomic_DNA"/>
</dbReference>